<dbReference type="Proteomes" id="UP001446871">
    <property type="component" value="Unassembled WGS sequence"/>
</dbReference>
<keyword evidence="4" id="KW-1185">Reference proteome</keyword>
<gene>
    <name evidence="3" type="ORF">PG996_008595</name>
</gene>
<feature type="transmembrane region" description="Helical" evidence="2">
    <location>
        <begin position="15"/>
        <end position="33"/>
    </location>
</feature>
<keyword evidence="2" id="KW-1133">Transmembrane helix</keyword>
<proteinExistence type="predicted"/>
<sequence length="180" mass="19802">MTWPLNADLTVEEQLGILALITYLNAGIAWYCCRCRKSEFYKDFERRVIGQPPPPPSLPSSPSSHTDTTAQGPPAPSRFAGTGYALKRWGFVTASVLFWAVHALIQLADLLRKVLVWLGALVAGCAYVAYELAWGMREVSHAKRDWGRELAVDATAGREEKAMPAVPRPAVLHARAEARA</sequence>
<feature type="transmembrane region" description="Helical" evidence="2">
    <location>
        <begin position="89"/>
        <end position="108"/>
    </location>
</feature>
<name>A0ABR1UYD3_9PEZI</name>
<dbReference type="EMBL" id="JAQQWM010000005">
    <property type="protein sequence ID" value="KAK8063943.1"/>
    <property type="molecule type" value="Genomic_DNA"/>
</dbReference>
<evidence type="ECO:0000256" key="1">
    <source>
        <dbReference type="SAM" id="MobiDB-lite"/>
    </source>
</evidence>
<evidence type="ECO:0000313" key="4">
    <source>
        <dbReference type="Proteomes" id="UP001446871"/>
    </source>
</evidence>
<evidence type="ECO:0000256" key="2">
    <source>
        <dbReference type="SAM" id="Phobius"/>
    </source>
</evidence>
<accession>A0ABR1UYD3</accession>
<organism evidence="3 4">
    <name type="scientific">Apiospora saccharicola</name>
    <dbReference type="NCBI Taxonomy" id="335842"/>
    <lineage>
        <taxon>Eukaryota</taxon>
        <taxon>Fungi</taxon>
        <taxon>Dikarya</taxon>
        <taxon>Ascomycota</taxon>
        <taxon>Pezizomycotina</taxon>
        <taxon>Sordariomycetes</taxon>
        <taxon>Xylariomycetidae</taxon>
        <taxon>Amphisphaeriales</taxon>
        <taxon>Apiosporaceae</taxon>
        <taxon>Apiospora</taxon>
    </lineage>
</organism>
<comment type="caution">
    <text evidence="3">The sequence shown here is derived from an EMBL/GenBank/DDBJ whole genome shotgun (WGS) entry which is preliminary data.</text>
</comment>
<keyword evidence="2" id="KW-0812">Transmembrane</keyword>
<feature type="region of interest" description="Disordered" evidence="1">
    <location>
        <begin position="52"/>
        <end position="74"/>
    </location>
</feature>
<feature type="transmembrane region" description="Helical" evidence="2">
    <location>
        <begin position="114"/>
        <end position="134"/>
    </location>
</feature>
<keyword evidence="2" id="KW-0472">Membrane</keyword>
<reference evidence="3 4" key="1">
    <citation type="submission" date="2023-01" db="EMBL/GenBank/DDBJ databases">
        <title>Analysis of 21 Apiospora genomes using comparative genomics revels a genus with tremendous synthesis potential of carbohydrate active enzymes and secondary metabolites.</title>
        <authorList>
            <person name="Sorensen T."/>
        </authorList>
    </citation>
    <scope>NUCLEOTIDE SEQUENCE [LARGE SCALE GENOMIC DNA]</scope>
    <source>
        <strain evidence="3 4">CBS 83171</strain>
    </source>
</reference>
<protein>
    <submittedName>
        <fullName evidence="3">Uncharacterized protein</fullName>
    </submittedName>
</protein>
<evidence type="ECO:0000313" key="3">
    <source>
        <dbReference type="EMBL" id="KAK8063943.1"/>
    </source>
</evidence>